<dbReference type="Pfam" id="PF00023">
    <property type="entry name" value="Ank"/>
    <property type="match status" value="2"/>
</dbReference>
<keyword evidence="1" id="KW-0677">Repeat</keyword>
<feature type="compositionally biased region" description="Acidic residues" evidence="4">
    <location>
        <begin position="1731"/>
        <end position="1745"/>
    </location>
</feature>
<dbReference type="SMART" id="SM00248">
    <property type="entry name" value="ANK"/>
    <property type="match status" value="11"/>
</dbReference>
<evidence type="ECO:0000313" key="5">
    <source>
        <dbReference type="EMBL" id="KAF2436400.1"/>
    </source>
</evidence>
<dbReference type="EMBL" id="MU007010">
    <property type="protein sequence ID" value="KAF2436400.1"/>
    <property type="molecule type" value="Genomic_DNA"/>
</dbReference>
<proteinExistence type="predicted"/>
<sequence length="1772" mass="199906">MASMPSLPAKHCEFIPYVAKHPNRPMTELVEPYKAYDTKVRELFAQSPEHEVLKDPFVNVVPLFAGYEDNVRIRARDMMSETQDEKDRYIISLKDEDRKQHGVPAIVQTLKEFQHNFNVFTELSLADLDMKNVVVGGSAAATCAMPLPNKYQTSKRATRKYYHEILAPASDVDLFLYGLTEEEAKEKIKQIETKVRDAILQETTTIRTKHAITIASAYPTRHIQIVLRIYKNIGEILTGFDVDSSCVAFNGQQVYMAPRAIAAYMTQINQIDLTRRSPSYENRLSKYSHRGFEVYWSQLERQKIDPTIFERSFGRTKGLARLLVLEKLPKSQDRDQYMNQRRRERGRPELNLYRRNTYSLRGDIKGDHEDEVAEWVEQDEVADYHTFTIPYGPNFSARRIEKLLYTKDLLLNAEWNKPKSREVHLHRHPAFFGSAEDVFEDCCGSCPTAITKDELEVAEQESSTYVSGTISFLKDDAGRQSIGSFHPITDTEWTEMAYVGNLESLCQAIVDGDIDQVQNWLSEEDADPNQRDHTGRTPLHLATICSTPEVVRCLIKHDCRLVARLADGRTALHLAAARGDVEILKLIMERSEANEAEEEMKGIRRTNAKKRESEGKISTTHADSESDISETSEDAELIDNEGSDEGQTMATGSFVKIDHKAEEALPEDENEDEPDFYDVNVLSWDTKTSPLHFAIANGHTAIVKELCQTFGADVLLPIKLLNDHDKSPRAAILNLVLALPLEKAKEMAKVLLDVGATCSQADLHGVTAFHYYVNNGSEAMEVLFDHDRAAANASLSHVVVNGSHWSPDTATPLLTAIERRAPTIALKLLAEGASHTVEFGPWIKAARTKFETKWNQMNDPESNTKLFLKGVEQPTLLSVMKDVPTIALRLIASGANPNCLTKLSQQIIQDEYQRRYHKGASVLDLVRSKIATLREYQGEPEHSSPPEPLRDDAAYLDGFQPGTYKYWVAFTDLKYAKGRHEADMELYQRGLQHRQKNQKGLTAKTKAIKQQLAEFEQLEKVLLKKGAKTFKKLHPDVEDPTDPRVPHQPWKAPKEKPFEIKFSFAIGELTDKMREQYLNLFQACWNGDMETVKQLTLLPQGDEKNQPPLKIAVLDSAGTSPFSISVMRGHLAVAKACLEIARAQYAPRDAVQERYEVAEHNSDYDSEQSDSDTQENIHIHSEIVDETFTIENIGEVSLQVKSTVSPLEFMLYNVPIARFRDGDQLPQGDYNPDTDVRWSILSWAITLNDMKLLKFLIQLGAENTPKKEDDKTTSATFFTFPESDFLYAVEMGRIELISEIMKTTGAGIPLDQLVKRSGVDTKEKPKYYQGLTVNGKKRTDWAAAGRNTHIQAASDKTSPLLHAANFARRIESVEFMLSDTPLRLYSEFAQANTDDKRLKTLNKASGGFEAAIAKWFTAKSDLLIHCVVVATPTEQTERILSYLIEVMPASLETKSSTGHTPLQLCYHRGRLSLAKILIAAGANQTTRDNSSNNLIHSAVQSVGSAKSKASERFTEMLDLLDPEKRKAMFTQRSSSTSGTGATPLHTFLQSNYNLGFRHSDKAQKRHLEIVKILLKYSKGEELRVINSAGDTPLHTLVAARATFLADFVLQFDPQLLLVENAVGRTPAECAQDYSLSERFSDPPVVVEQYYNRWNRNDDDTEIVKRLPKTFVSSEVTDTRTDSEKLWDTMKTYMDKNEGGKRKLVTLNEANEVAKRLGEMSKKTAAIKNTEAEDNESVESDEDESGDVISRWYTNTAAWEEYGDTNEIEPEDS</sequence>
<feature type="region of interest" description="Disordered" evidence="4">
    <location>
        <begin position="1724"/>
        <end position="1748"/>
    </location>
</feature>
<comment type="caution">
    <text evidence="5">The sequence shown here is derived from an EMBL/GenBank/DDBJ whole genome shotgun (WGS) entry which is preliminary data.</text>
</comment>
<protein>
    <submittedName>
        <fullName evidence="5">Ankyrin repeat protein</fullName>
    </submittedName>
</protein>
<evidence type="ECO:0000313" key="6">
    <source>
        <dbReference type="Proteomes" id="UP000800235"/>
    </source>
</evidence>
<dbReference type="InterPro" id="IPR036770">
    <property type="entry name" value="Ankyrin_rpt-contain_sf"/>
</dbReference>
<reference evidence="5" key="1">
    <citation type="journal article" date="2020" name="Stud. Mycol.">
        <title>101 Dothideomycetes genomes: a test case for predicting lifestyles and emergence of pathogens.</title>
        <authorList>
            <person name="Haridas S."/>
            <person name="Albert R."/>
            <person name="Binder M."/>
            <person name="Bloem J."/>
            <person name="Labutti K."/>
            <person name="Salamov A."/>
            <person name="Andreopoulos B."/>
            <person name="Baker S."/>
            <person name="Barry K."/>
            <person name="Bills G."/>
            <person name="Bluhm B."/>
            <person name="Cannon C."/>
            <person name="Castanera R."/>
            <person name="Culley D."/>
            <person name="Daum C."/>
            <person name="Ezra D."/>
            <person name="Gonzalez J."/>
            <person name="Henrissat B."/>
            <person name="Kuo A."/>
            <person name="Liang C."/>
            <person name="Lipzen A."/>
            <person name="Lutzoni F."/>
            <person name="Magnuson J."/>
            <person name="Mondo S."/>
            <person name="Nolan M."/>
            <person name="Ohm R."/>
            <person name="Pangilinan J."/>
            <person name="Park H.-J."/>
            <person name="Ramirez L."/>
            <person name="Alfaro M."/>
            <person name="Sun H."/>
            <person name="Tritt A."/>
            <person name="Yoshinaga Y."/>
            <person name="Zwiers L.-H."/>
            <person name="Turgeon B."/>
            <person name="Goodwin S."/>
            <person name="Spatafora J."/>
            <person name="Crous P."/>
            <person name="Grigoriev I."/>
        </authorList>
    </citation>
    <scope>NUCLEOTIDE SEQUENCE</scope>
    <source>
        <strain evidence="5">CBS 130266</strain>
    </source>
</reference>
<dbReference type="PROSITE" id="PS50088">
    <property type="entry name" value="ANK_REPEAT"/>
    <property type="match status" value="3"/>
</dbReference>
<dbReference type="PANTHER" id="PTHR24198:SF165">
    <property type="entry name" value="ANKYRIN REPEAT-CONTAINING PROTEIN-RELATED"/>
    <property type="match status" value="1"/>
</dbReference>
<evidence type="ECO:0000256" key="3">
    <source>
        <dbReference type="PROSITE-ProRule" id="PRU00023"/>
    </source>
</evidence>
<feature type="repeat" description="ANK" evidence="3">
    <location>
        <begin position="1457"/>
        <end position="1489"/>
    </location>
</feature>
<dbReference type="Proteomes" id="UP000800235">
    <property type="component" value="Unassembled WGS sequence"/>
</dbReference>
<keyword evidence="6" id="KW-1185">Reference proteome</keyword>
<keyword evidence="2 3" id="KW-0040">ANK repeat</keyword>
<evidence type="ECO:0000256" key="1">
    <source>
        <dbReference type="ARBA" id="ARBA00022737"/>
    </source>
</evidence>
<dbReference type="PROSITE" id="PS50297">
    <property type="entry name" value="ANK_REP_REGION"/>
    <property type="match status" value="3"/>
</dbReference>
<dbReference type="PRINTS" id="PR01415">
    <property type="entry name" value="ANKYRIN"/>
</dbReference>
<feature type="compositionally biased region" description="Acidic residues" evidence="4">
    <location>
        <begin position="625"/>
        <end position="634"/>
    </location>
</feature>
<dbReference type="InterPro" id="IPR002110">
    <property type="entry name" value="Ankyrin_rpt"/>
</dbReference>
<dbReference type="PANTHER" id="PTHR24198">
    <property type="entry name" value="ANKYRIN REPEAT AND PROTEIN KINASE DOMAIN-CONTAINING PROTEIN"/>
    <property type="match status" value="1"/>
</dbReference>
<evidence type="ECO:0000256" key="2">
    <source>
        <dbReference type="ARBA" id="ARBA00023043"/>
    </source>
</evidence>
<feature type="repeat" description="ANK" evidence="3">
    <location>
        <begin position="534"/>
        <end position="557"/>
    </location>
</feature>
<dbReference type="SUPFAM" id="SSF48403">
    <property type="entry name" value="Ankyrin repeat"/>
    <property type="match status" value="3"/>
</dbReference>
<feature type="repeat" description="ANK" evidence="3">
    <location>
        <begin position="567"/>
        <end position="599"/>
    </location>
</feature>
<evidence type="ECO:0000256" key="4">
    <source>
        <dbReference type="SAM" id="MobiDB-lite"/>
    </source>
</evidence>
<dbReference type="Gene3D" id="1.25.40.20">
    <property type="entry name" value="Ankyrin repeat-containing domain"/>
    <property type="match status" value="4"/>
</dbReference>
<organism evidence="5 6">
    <name type="scientific">Tothia fuscella</name>
    <dbReference type="NCBI Taxonomy" id="1048955"/>
    <lineage>
        <taxon>Eukaryota</taxon>
        <taxon>Fungi</taxon>
        <taxon>Dikarya</taxon>
        <taxon>Ascomycota</taxon>
        <taxon>Pezizomycotina</taxon>
        <taxon>Dothideomycetes</taxon>
        <taxon>Pleosporomycetidae</taxon>
        <taxon>Venturiales</taxon>
        <taxon>Cylindrosympodiaceae</taxon>
        <taxon>Tothia</taxon>
    </lineage>
</organism>
<gene>
    <name evidence="5" type="ORF">EJ08DRAFT_644755</name>
</gene>
<accession>A0A9P4U3X9</accession>
<feature type="region of interest" description="Disordered" evidence="4">
    <location>
        <begin position="594"/>
        <end position="634"/>
    </location>
</feature>
<dbReference type="OrthoDB" id="539213at2759"/>
<name>A0A9P4U3X9_9PEZI</name>
<dbReference type="Pfam" id="PF12796">
    <property type="entry name" value="Ank_2"/>
    <property type="match status" value="1"/>
</dbReference>